<keyword evidence="3" id="KW-0597">Phosphoprotein</keyword>
<dbReference type="Xenbase" id="XB-GENE-478912">
    <property type="gene designation" value="mrps18b"/>
</dbReference>
<evidence type="ECO:0000313" key="11">
    <source>
        <dbReference type="Proteomes" id="UP000008143"/>
    </source>
</evidence>
<keyword evidence="7" id="KW-0687">Ribonucleoprotein</keyword>
<dbReference type="SUPFAM" id="SSF46911">
    <property type="entry name" value="Ribosomal protein S18"/>
    <property type="match status" value="1"/>
</dbReference>
<evidence type="ECO:0000256" key="9">
    <source>
        <dbReference type="ARBA" id="ARBA00035130"/>
    </source>
</evidence>
<evidence type="ECO:0000313" key="13">
    <source>
        <dbReference type="Xenbase" id="XB-GENE-478912"/>
    </source>
</evidence>
<gene>
    <name evidence="12 13" type="primary">mrps18b</name>
</gene>
<dbReference type="GO" id="GO:0005739">
    <property type="term" value="C:mitochondrion"/>
    <property type="evidence" value="ECO:0000318"/>
    <property type="project" value="GO_Central"/>
</dbReference>
<comment type="similarity">
    <text evidence="2">Belongs to the bacterial ribosomal protein bS18 family. Mitochondrion-specific ribosomal protein mS40 subfamily.</text>
</comment>
<dbReference type="PANTHER" id="PTHR13329:SF2">
    <property type="entry name" value="SMALL RIBOSOMAL SUBUNIT PROTEIN MS40"/>
    <property type="match status" value="1"/>
</dbReference>
<organism evidence="11 12">
    <name type="scientific">Xenopus tropicalis</name>
    <name type="common">Western clawed frog</name>
    <name type="synonym">Silurana tropicalis</name>
    <dbReference type="NCBI Taxonomy" id="8364"/>
    <lineage>
        <taxon>Eukaryota</taxon>
        <taxon>Metazoa</taxon>
        <taxon>Chordata</taxon>
        <taxon>Craniata</taxon>
        <taxon>Vertebrata</taxon>
        <taxon>Euteleostomi</taxon>
        <taxon>Amphibia</taxon>
        <taxon>Batrachia</taxon>
        <taxon>Anura</taxon>
        <taxon>Pipoidea</taxon>
        <taxon>Pipidae</taxon>
        <taxon>Xenopodinae</taxon>
        <taxon>Xenopus</taxon>
        <taxon>Silurana</taxon>
    </lineage>
</organism>
<dbReference type="RefSeq" id="XP_002939508.2">
    <property type="nucleotide sequence ID" value="XM_002939462.5"/>
</dbReference>
<dbReference type="GeneID" id="100489063"/>
<dbReference type="InterPro" id="IPR040054">
    <property type="entry name" value="MRPS18B"/>
</dbReference>
<evidence type="ECO:0000256" key="3">
    <source>
        <dbReference type="ARBA" id="ARBA00022553"/>
    </source>
</evidence>
<dbReference type="GO" id="GO:0003735">
    <property type="term" value="F:structural constituent of ribosome"/>
    <property type="evidence" value="ECO:0007669"/>
    <property type="project" value="InterPro"/>
</dbReference>
<comment type="subcellular location">
    <subcellularLocation>
        <location evidence="1">Mitochondrion</location>
    </subcellularLocation>
</comment>
<dbReference type="OMA" id="RSAYGVQ"/>
<sequence>MATWLGGLGISTIKKALWCKAPVPTLPLCSRQLACLADSFDASSRYKDQPWEYMNSEEYLQQYGQKSVWADYRRNHKGPIPPQKTRKTCVRGGKTCGNPCPICRDQKLGLNYRNVKLLQQFICPHTGTVYDPTKTGVCMKQQKALVKAITEATDHGLLPAHVPYIVLPHEDYLNIHGAVSNTPSPKAGPWYTWYEWQEPNPKEVARLQKLYKPYLKEMMANK</sequence>
<dbReference type="OrthoDB" id="21463at2759"/>
<protein>
    <recommendedName>
        <fullName evidence="9">Small ribosomal subunit protein mS40</fullName>
    </recommendedName>
    <alternativeName>
        <fullName evidence="8">28S ribosomal protein S18-2, mitochondrial</fullName>
    </alternativeName>
    <alternativeName>
        <fullName evidence="10">28S ribosomal protein S18b, mitochondrial</fullName>
    </alternativeName>
</protein>
<dbReference type="Pfam" id="PF01084">
    <property type="entry name" value="Ribosomal_S18"/>
    <property type="match status" value="1"/>
</dbReference>
<evidence type="ECO:0000256" key="10">
    <source>
        <dbReference type="ARBA" id="ARBA00035515"/>
    </source>
</evidence>
<dbReference type="Proteomes" id="UP000008143">
    <property type="component" value="Chromosome 8"/>
</dbReference>
<name>A0A8J0QW72_XENTR</name>
<keyword evidence="11" id="KW-1185">Reference proteome</keyword>
<accession>A0A8J0QW72</accession>
<evidence type="ECO:0000256" key="2">
    <source>
        <dbReference type="ARBA" id="ARBA00006136"/>
    </source>
</evidence>
<evidence type="ECO:0000256" key="1">
    <source>
        <dbReference type="ARBA" id="ARBA00004173"/>
    </source>
</evidence>
<dbReference type="AGR" id="Xenbase:XB-GENE-478912"/>
<evidence type="ECO:0000313" key="12">
    <source>
        <dbReference type="RefSeq" id="XP_002939508.2"/>
    </source>
</evidence>
<evidence type="ECO:0000256" key="7">
    <source>
        <dbReference type="ARBA" id="ARBA00023274"/>
    </source>
</evidence>
<dbReference type="GO" id="GO:0032543">
    <property type="term" value="P:mitochondrial translation"/>
    <property type="evidence" value="ECO:0007669"/>
    <property type="project" value="InterPro"/>
</dbReference>
<dbReference type="Gene3D" id="4.10.640.10">
    <property type="entry name" value="Ribosomal protein S18"/>
    <property type="match status" value="1"/>
</dbReference>
<dbReference type="FunFam" id="4.10.640.10:FF:000008">
    <property type="entry name" value="28S ribosomal protein S18b, mitochondrial"/>
    <property type="match status" value="1"/>
</dbReference>
<dbReference type="CTD" id="28973"/>
<evidence type="ECO:0000256" key="4">
    <source>
        <dbReference type="ARBA" id="ARBA00022946"/>
    </source>
</evidence>
<dbReference type="KEGG" id="xtr:100489063"/>
<dbReference type="InterPro" id="IPR036870">
    <property type="entry name" value="Ribosomal_bS18_sf"/>
</dbReference>
<dbReference type="GO" id="GO:0005763">
    <property type="term" value="C:mitochondrial small ribosomal subunit"/>
    <property type="evidence" value="ECO:0007669"/>
    <property type="project" value="UniProtKB-ARBA"/>
</dbReference>
<evidence type="ECO:0000256" key="8">
    <source>
        <dbReference type="ARBA" id="ARBA00032055"/>
    </source>
</evidence>
<reference evidence="12" key="1">
    <citation type="submission" date="2025-08" db="UniProtKB">
        <authorList>
            <consortium name="RefSeq"/>
        </authorList>
    </citation>
    <scope>IDENTIFICATION</scope>
    <source>
        <strain evidence="12">Nigerian</strain>
        <tissue evidence="12">Liver and blood</tissue>
    </source>
</reference>
<dbReference type="AlphaFoldDB" id="A0A8J0QW72"/>
<dbReference type="PANTHER" id="PTHR13329">
    <property type="entry name" value="MITOCHONDRIAL RIBOSOMAL PROTEIN S18B"/>
    <property type="match status" value="1"/>
</dbReference>
<keyword evidence="6" id="KW-0496">Mitochondrion</keyword>
<keyword evidence="4" id="KW-0809">Transit peptide</keyword>
<keyword evidence="5 12" id="KW-0689">Ribosomal protein</keyword>
<evidence type="ECO:0000256" key="5">
    <source>
        <dbReference type="ARBA" id="ARBA00022980"/>
    </source>
</evidence>
<dbReference type="InterPro" id="IPR001648">
    <property type="entry name" value="Ribosomal_bS18"/>
</dbReference>
<evidence type="ECO:0000256" key="6">
    <source>
        <dbReference type="ARBA" id="ARBA00023128"/>
    </source>
</evidence>
<proteinExistence type="inferred from homology"/>